<dbReference type="Proteomes" id="UP000292373">
    <property type="component" value="Unassembled WGS sequence"/>
</dbReference>
<organism evidence="2 3">
    <name type="scientific">Propioniciclava sinopodophylli</name>
    <dbReference type="NCBI Taxonomy" id="1837344"/>
    <lineage>
        <taxon>Bacteria</taxon>
        <taxon>Bacillati</taxon>
        <taxon>Actinomycetota</taxon>
        <taxon>Actinomycetes</taxon>
        <taxon>Propionibacteriales</taxon>
        <taxon>Propionibacteriaceae</taxon>
        <taxon>Propioniciclava</taxon>
    </lineage>
</organism>
<accession>A0A4Q9KBC6</accession>
<comment type="caution">
    <text evidence="2">The sequence shown here is derived from an EMBL/GenBank/DDBJ whole genome shotgun (WGS) entry which is preliminary data.</text>
</comment>
<feature type="signal peptide" evidence="1">
    <location>
        <begin position="1"/>
        <end position="23"/>
    </location>
</feature>
<feature type="chain" id="PRO_5038568522" description="Lipoprotein" evidence="1">
    <location>
        <begin position="24"/>
        <end position="170"/>
    </location>
</feature>
<name>A0A4Q9KBC6_9ACTN</name>
<dbReference type="OrthoDB" id="3732432at2"/>
<evidence type="ECO:0008006" key="4">
    <source>
        <dbReference type="Google" id="ProtNLM"/>
    </source>
</evidence>
<proteinExistence type="predicted"/>
<dbReference type="EMBL" id="SDMQ01000016">
    <property type="protein sequence ID" value="TBT82907.1"/>
    <property type="molecule type" value="Genomic_DNA"/>
</dbReference>
<dbReference type="RefSeq" id="WP_131169744.1">
    <property type="nucleotide sequence ID" value="NZ_SDMQ01000016.1"/>
</dbReference>
<evidence type="ECO:0000313" key="2">
    <source>
        <dbReference type="EMBL" id="TBT82907.1"/>
    </source>
</evidence>
<sequence>MNKTVRVLSAGVAVAALALTGCAGDPADAATVGGVRIADSTVRGVARSIVEATGTDPAIALKQATYDLVLGEASRQIAAASGTAVSVADRTAVVGQNQLAAAVSATEAGAPWGEAVGTTYVLLDELGEQKYIEELNKLDIEVNPRYGRWDAAGVTIADAPLSNAATAANA</sequence>
<keyword evidence="1" id="KW-0732">Signal</keyword>
<keyword evidence="3" id="KW-1185">Reference proteome</keyword>
<dbReference type="PROSITE" id="PS51257">
    <property type="entry name" value="PROKAR_LIPOPROTEIN"/>
    <property type="match status" value="1"/>
</dbReference>
<dbReference type="AlphaFoldDB" id="A0A4Q9KBC6"/>
<gene>
    <name evidence="2" type="ORF">ET989_13175</name>
</gene>
<evidence type="ECO:0000256" key="1">
    <source>
        <dbReference type="SAM" id="SignalP"/>
    </source>
</evidence>
<protein>
    <recommendedName>
        <fullName evidence="4">Lipoprotein</fullName>
    </recommendedName>
</protein>
<reference evidence="2 3" key="1">
    <citation type="submission" date="2019-01" db="EMBL/GenBank/DDBJ databases">
        <title>Lactibacter flavus gen. nov., sp. nov., a novel bacterium of the family Propionibacteriaceae isolated from raw milk and dairy products.</title>
        <authorList>
            <person name="Huptas C."/>
            <person name="Wenning M."/>
            <person name="Breitenwieser F."/>
            <person name="Doll E."/>
            <person name="Von Neubeck M."/>
            <person name="Busse H.-J."/>
            <person name="Scherer S."/>
        </authorList>
    </citation>
    <scope>NUCLEOTIDE SEQUENCE [LARGE SCALE GENOMIC DNA]</scope>
    <source>
        <strain evidence="2 3">KCTC 33808</strain>
    </source>
</reference>
<evidence type="ECO:0000313" key="3">
    <source>
        <dbReference type="Proteomes" id="UP000292373"/>
    </source>
</evidence>